<keyword evidence="7" id="KW-1185">Reference proteome</keyword>
<dbReference type="PANTHER" id="PTHR23291:SF31">
    <property type="entry name" value="PROTEIN LIFEGUARD 4"/>
    <property type="match status" value="1"/>
</dbReference>
<protein>
    <submittedName>
        <fullName evidence="6">Protein LIFEGUARD 4</fullName>
    </submittedName>
</protein>
<feature type="transmembrane region" description="Helical" evidence="5">
    <location>
        <begin position="38"/>
        <end position="59"/>
    </location>
</feature>
<reference evidence="6" key="1">
    <citation type="journal article" date="2017" name="Gigascience">
        <title>The genome draft of coconut (Cocos nucifera).</title>
        <authorList>
            <person name="Xiao Y."/>
            <person name="Xu P."/>
            <person name="Fan H."/>
            <person name="Baudouin L."/>
            <person name="Xia W."/>
            <person name="Bocs S."/>
            <person name="Xu J."/>
            <person name="Li Q."/>
            <person name="Guo A."/>
            <person name="Zhou L."/>
            <person name="Li J."/>
            <person name="Wu Y."/>
            <person name="Ma Z."/>
            <person name="Armero A."/>
            <person name="Issali A.E."/>
            <person name="Liu N."/>
            <person name="Peng M."/>
            <person name="Yang Y."/>
        </authorList>
    </citation>
    <scope>NUCLEOTIDE SEQUENCE</scope>
    <source>
        <tissue evidence="6">Spear leaf of Hainan Tall coconut</tissue>
    </source>
</reference>
<feature type="transmembrane region" description="Helical" evidence="5">
    <location>
        <begin position="180"/>
        <end position="201"/>
    </location>
</feature>
<accession>A0A8K0IVX3</accession>
<dbReference type="GO" id="GO:0016020">
    <property type="term" value="C:membrane"/>
    <property type="evidence" value="ECO:0007669"/>
    <property type="project" value="UniProtKB-SubCell"/>
</dbReference>
<dbReference type="InterPro" id="IPR006214">
    <property type="entry name" value="Bax_inhibitor_1-related"/>
</dbReference>
<organism evidence="6 7">
    <name type="scientific">Cocos nucifera</name>
    <name type="common">Coconut palm</name>
    <dbReference type="NCBI Taxonomy" id="13894"/>
    <lineage>
        <taxon>Eukaryota</taxon>
        <taxon>Viridiplantae</taxon>
        <taxon>Streptophyta</taxon>
        <taxon>Embryophyta</taxon>
        <taxon>Tracheophyta</taxon>
        <taxon>Spermatophyta</taxon>
        <taxon>Magnoliopsida</taxon>
        <taxon>Liliopsida</taxon>
        <taxon>Arecaceae</taxon>
        <taxon>Arecoideae</taxon>
        <taxon>Cocoseae</taxon>
        <taxon>Attaleinae</taxon>
        <taxon>Cocos</taxon>
    </lineage>
</organism>
<dbReference type="PANTHER" id="PTHR23291">
    <property type="entry name" value="BAX INHIBITOR-RELATED"/>
    <property type="match status" value="1"/>
</dbReference>
<name>A0A8K0IVX3_COCNU</name>
<comment type="caution">
    <text evidence="6">The sequence shown here is derived from an EMBL/GenBank/DDBJ whole genome shotgun (WGS) entry which is preliminary data.</text>
</comment>
<feature type="transmembrane region" description="Helical" evidence="5">
    <location>
        <begin position="148"/>
        <end position="165"/>
    </location>
</feature>
<keyword evidence="4 5" id="KW-0472">Membrane</keyword>
<gene>
    <name evidence="6" type="ORF">COCNU_14G011550</name>
</gene>
<evidence type="ECO:0000256" key="1">
    <source>
        <dbReference type="ARBA" id="ARBA00004141"/>
    </source>
</evidence>
<dbReference type="OrthoDB" id="7933078at2759"/>
<evidence type="ECO:0000256" key="2">
    <source>
        <dbReference type="ARBA" id="ARBA00022692"/>
    </source>
</evidence>
<comment type="similarity">
    <text evidence="5">Belongs to the BI1 family.</text>
</comment>
<evidence type="ECO:0000313" key="6">
    <source>
        <dbReference type="EMBL" id="KAG1368687.1"/>
    </source>
</evidence>
<comment type="subcellular location">
    <subcellularLocation>
        <location evidence="1">Membrane</location>
        <topology evidence="1">Multi-pass membrane protein</topology>
    </subcellularLocation>
</comment>
<reference evidence="6" key="2">
    <citation type="submission" date="2019-07" db="EMBL/GenBank/DDBJ databases">
        <authorList>
            <person name="Yang Y."/>
            <person name="Bocs S."/>
            <person name="Baudouin L."/>
        </authorList>
    </citation>
    <scope>NUCLEOTIDE SEQUENCE</scope>
    <source>
        <tissue evidence="6">Spear leaf of Hainan Tall coconut</tissue>
    </source>
</reference>
<evidence type="ECO:0000256" key="4">
    <source>
        <dbReference type="ARBA" id="ARBA00023136"/>
    </source>
</evidence>
<evidence type="ECO:0000256" key="5">
    <source>
        <dbReference type="RuleBase" id="RU004379"/>
    </source>
</evidence>
<keyword evidence="3 5" id="KW-1133">Transmembrane helix</keyword>
<evidence type="ECO:0000313" key="7">
    <source>
        <dbReference type="Proteomes" id="UP000797356"/>
    </source>
</evidence>
<sequence>MWHRLSDGKDGDVEAGPRLLYPMMLESPELRWAFIRKIYVILTAQMALTVAVASVVVTVRPISHFFVSSGAGLGLYIFLLILPFIGKVILEAAILTAVVVVSLTLYTFWAARRGHDFKFLGPFLFAAVLVLFVFALIQMLFPLGKISVMIYGGLAAIIFSGYIIYDTDNLIKRYSYDEYIWAAVALYLDIINLFLSLLTLFRAADS</sequence>
<dbReference type="Proteomes" id="UP000797356">
    <property type="component" value="Chromosome 14"/>
</dbReference>
<feature type="transmembrane region" description="Helical" evidence="5">
    <location>
        <begin position="123"/>
        <end position="141"/>
    </location>
</feature>
<feature type="transmembrane region" description="Helical" evidence="5">
    <location>
        <begin position="65"/>
        <end position="85"/>
    </location>
</feature>
<evidence type="ECO:0000256" key="3">
    <source>
        <dbReference type="ARBA" id="ARBA00022989"/>
    </source>
</evidence>
<feature type="transmembrane region" description="Helical" evidence="5">
    <location>
        <begin position="92"/>
        <end position="111"/>
    </location>
</feature>
<dbReference type="EMBL" id="CM017885">
    <property type="protein sequence ID" value="KAG1368687.1"/>
    <property type="molecule type" value="Genomic_DNA"/>
</dbReference>
<proteinExistence type="inferred from homology"/>
<dbReference type="AlphaFoldDB" id="A0A8K0IVX3"/>
<dbReference type="Pfam" id="PF01027">
    <property type="entry name" value="Bax1-I"/>
    <property type="match status" value="1"/>
</dbReference>
<keyword evidence="2 5" id="KW-0812">Transmembrane</keyword>